<dbReference type="EMBL" id="CM010721">
    <property type="protein sequence ID" value="RZC68856.1"/>
    <property type="molecule type" value="Genomic_DNA"/>
</dbReference>
<gene>
    <name evidence="1" type="ORF">C5167_031987</name>
</gene>
<name>A0A4Y7K7S3_PAPSO</name>
<dbReference type="Proteomes" id="UP000316621">
    <property type="component" value="Chromosome 7"/>
</dbReference>
<keyword evidence="2" id="KW-1185">Reference proteome</keyword>
<dbReference type="AlphaFoldDB" id="A0A4Y7K7S3"/>
<evidence type="ECO:0000313" key="1">
    <source>
        <dbReference type="EMBL" id="RZC68856.1"/>
    </source>
</evidence>
<proteinExistence type="predicted"/>
<accession>A0A4Y7K7S3</accession>
<organism evidence="1 2">
    <name type="scientific">Papaver somniferum</name>
    <name type="common">Opium poppy</name>
    <dbReference type="NCBI Taxonomy" id="3469"/>
    <lineage>
        <taxon>Eukaryota</taxon>
        <taxon>Viridiplantae</taxon>
        <taxon>Streptophyta</taxon>
        <taxon>Embryophyta</taxon>
        <taxon>Tracheophyta</taxon>
        <taxon>Spermatophyta</taxon>
        <taxon>Magnoliopsida</taxon>
        <taxon>Ranunculales</taxon>
        <taxon>Papaveraceae</taxon>
        <taxon>Papaveroideae</taxon>
        <taxon>Papaver</taxon>
    </lineage>
</organism>
<sequence length="63" mass="6848">MALLGQWKDEIEIHSQPGMLRLYVQYGVDRTTHPIALAQHAVVLTTYGVLGAACKSDGDPVLV</sequence>
<dbReference type="Gramene" id="RZC68856">
    <property type="protein sequence ID" value="RZC68856"/>
    <property type="gene ID" value="C5167_031987"/>
</dbReference>
<protein>
    <submittedName>
        <fullName evidence="1">Uncharacterized protein</fullName>
    </submittedName>
</protein>
<evidence type="ECO:0000313" key="2">
    <source>
        <dbReference type="Proteomes" id="UP000316621"/>
    </source>
</evidence>
<reference evidence="1 2" key="1">
    <citation type="journal article" date="2018" name="Science">
        <title>The opium poppy genome and morphinan production.</title>
        <authorList>
            <person name="Guo L."/>
            <person name="Winzer T."/>
            <person name="Yang X."/>
            <person name="Li Y."/>
            <person name="Ning Z."/>
            <person name="He Z."/>
            <person name="Teodor R."/>
            <person name="Lu Y."/>
            <person name="Bowser T.A."/>
            <person name="Graham I.A."/>
            <person name="Ye K."/>
        </authorList>
    </citation>
    <scope>NUCLEOTIDE SEQUENCE [LARGE SCALE GENOMIC DNA]</scope>
    <source>
        <strain evidence="2">cv. HN1</strain>
        <tissue evidence="1">Leaves</tissue>
    </source>
</reference>
<dbReference type="STRING" id="3469.A0A4Y7K7S3"/>